<accession>A0A6I4MYA0</accession>
<dbReference type="Proteomes" id="UP000462055">
    <property type="component" value="Unassembled WGS sequence"/>
</dbReference>
<comment type="caution">
    <text evidence="2">The sequence shown here is derived from an EMBL/GenBank/DDBJ whole genome shotgun (WGS) entry which is preliminary data.</text>
</comment>
<evidence type="ECO:0000313" key="3">
    <source>
        <dbReference type="Proteomes" id="UP000462055"/>
    </source>
</evidence>
<keyword evidence="1" id="KW-0812">Transmembrane</keyword>
<feature type="transmembrane region" description="Helical" evidence="1">
    <location>
        <begin position="288"/>
        <end position="309"/>
    </location>
</feature>
<reference evidence="2" key="1">
    <citation type="submission" date="2019-12" db="EMBL/GenBank/DDBJ databases">
        <title>Actinomadura physcomitrii sp. nov., a novel actinomycete isolated from moss [Physcomitrium sphaericum (Ludw) Fuernr].</title>
        <authorList>
            <person name="Zhuang X."/>
        </authorList>
    </citation>
    <scope>NUCLEOTIDE SEQUENCE [LARGE SCALE GENOMIC DNA]</scope>
    <source>
        <strain evidence="2">LD22</strain>
    </source>
</reference>
<keyword evidence="1" id="KW-0472">Membrane</keyword>
<feature type="transmembrane region" description="Helical" evidence="1">
    <location>
        <begin position="185"/>
        <end position="207"/>
    </location>
</feature>
<gene>
    <name evidence="2" type="ORF">F8568_046285</name>
</gene>
<keyword evidence="1" id="KW-1133">Transmembrane helix</keyword>
<organism evidence="2 3">
    <name type="scientific">Actinomadura physcomitrii</name>
    <dbReference type="NCBI Taxonomy" id="2650748"/>
    <lineage>
        <taxon>Bacteria</taxon>
        <taxon>Bacillati</taxon>
        <taxon>Actinomycetota</taxon>
        <taxon>Actinomycetes</taxon>
        <taxon>Streptosporangiales</taxon>
        <taxon>Thermomonosporaceae</taxon>
        <taxon>Actinomadura</taxon>
    </lineage>
</organism>
<name>A0A6I4MYA0_9ACTN</name>
<evidence type="ECO:0000256" key="1">
    <source>
        <dbReference type="SAM" id="Phobius"/>
    </source>
</evidence>
<dbReference type="AlphaFoldDB" id="A0A6I4MYA0"/>
<evidence type="ECO:0000313" key="2">
    <source>
        <dbReference type="EMBL" id="MWA07599.1"/>
    </source>
</evidence>
<sequence>MDERSARRPFAARFHEWRRERGSWTLCEQLRSHARELDSLIEAREASAPTSAEHAKLLQSARGELRRAESVIDFGTHRRSPRASHVTAAQLHINSALSLWLRTLPAKELEPCLPGIFAAVRLHLSAEDERRTAVERIALEVRAAQEASRDVALAPDRLMTIVEALKAAWDAELREKLRAQSFARLVRWTTVFLAGLAIAVAVVSMVWPRVVPLCFNPPAAPALRGGVAAVCPTASREQIPDVGKARATADTAGRADYLAVEFIGLTAASVAAAAALRKVRGTSTAFGIPVALALLKLPTGALTAVLGLLLMRGGFIPGLSALDSAGQIIAWAVVFGYSQELFTKFVDRQGQAVLADVRGPAEPPRAAVVHKPARA</sequence>
<feature type="transmembrane region" description="Helical" evidence="1">
    <location>
        <begin position="315"/>
        <end position="338"/>
    </location>
</feature>
<feature type="transmembrane region" description="Helical" evidence="1">
    <location>
        <begin position="257"/>
        <end position="276"/>
    </location>
</feature>
<proteinExistence type="predicted"/>
<protein>
    <submittedName>
        <fullName evidence="2">Uncharacterized protein</fullName>
    </submittedName>
</protein>
<keyword evidence="3" id="KW-1185">Reference proteome</keyword>
<dbReference type="RefSeq" id="WP_151600519.1">
    <property type="nucleotide sequence ID" value="NZ_WBMS02000087.1"/>
</dbReference>
<dbReference type="EMBL" id="WBMS02000087">
    <property type="protein sequence ID" value="MWA07599.1"/>
    <property type="molecule type" value="Genomic_DNA"/>
</dbReference>